<evidence type="ECO:0000313" key="3">
    <source>
        <dbReference type="Proteomes" id="UP000094426"/>
    </source>
</evidence>
<dbReference type="EMBL" id="LNZG01000046">
    <property type="protein sequence ID" value="ODA89499.1"/>
    <property type="molecule type" value="Genomic_DNA"/>
</dbReference>
<sequence>MINALAAVGLWAAVLINAILWRNTANHAMFWALLLIAICFTMKLDPVYLRLDPLIGGHNYLTLVSNLVLLAGIFVLTSGIARAVAEETTTPTWIVICMVLSGVILTVLFLLLTPQSTTTTFNISYRDQPLTLVHTSFLALVMVLAFSGTAIVCLREFSSLTALTSRIGVAFIVAGCVSVVVLTVSTFFLNFGMFFNASSAVKFGNIVYNFTRPLSIVLLAIGMALPPAAAWLSNQNADRVIHRNIESLKPIHQRLETPPIPDDATLHQRLTRMIVDINDKILRHGQEAVLQNESPRVLEQAETALLTQTRHTAYPHNTKDS</sequence>
<organism evidence="2 3">
    <name type="scientific">Leifsonia xyli subsp. xyli</name>
    <dbReference type="NCBI Taxonomy" id="59736"/>
    <lineage>
        <taxon>Bacteria</taxon>
        <taxon>Bacillati</taxon>
        <taxon>Actinomycetota</taxon>
        <taxon>Actinomycetes</taxon>
        <taxon>Micrococcales</taxon>
        <taxon>Microbacteriaceae</taxon>
        <taxon>Leifsonia</taxon>
    </lineage>
</organism>
<accession>A0A1E2SIC3</accession>
<evidence type="ECO:0000256" key="1">
    <source>
        <dbReference type="SAM" id="Phobius"/>
    </source>
</evidence>
<gene>
    <name evidence="2" type="ORF">ATY41_05255</name>
</gene>
<keyword evidence="1" id="KW-0812">Transmembrane</keyword>
<name>A0A1E2SIC3_LEIXY</name>
<reference evidence="2 3" key="1">
    <citation type="submission" date="2015-11" db="EMBL/GenBank/DDBJ databases">
        <authorList>
            <person name="Zhang Y."/>
            <person name="Guo Z."/>
        </authorList>
    </citation>
    <scope>NUCLEOTIDE SEQUENCE [LARGE SCALE GENOMIC DNA]</scope>
    <source>
        <strain evidence="3">gdw1</strain>
    </source>
</reference>
<feature type="transmembrane region" description="Helical" evidence="1">
    <location>
        <begin position="28"/>
        <end position="48"/>
    </location>
</feature>
<feature type="transmembrane region" description="Helical" evidence="1">
    <location>
        <begin position="132"/>
        <end position="157"/>
    </location>
</feature>
<dbReference type="Proteomes" id="UP000094426">
    <property type="component" value="Unassembled WGS sequence"/>
</dbReference>
<protein>
    <recommendedName>
        <fullName evidence="4">Integral membrane protein</fullName>
    </recommendedName>
</protein>
<feature type="transmembrane region" description="Helical" evidence="1">
    <location>
        <begin position="93"/>
        <end position="112"/>
    </location>
</feature>
<dbReference type="AlphaFoldDB" id="A0A1E2SIC3"/>
<feature type="transmembrane region" description="Helical" evidence="1">
    <location>
        <begin position="60"/>
        <end position="81"/>
    </location>
</feature>
<dbReference type="OrthoDB" id="3718129at2"/>
<evidence type="ECO:0000313" key="2">
    <source>
        <dbReference type="EMBL" id="ODA89499.1"/>
    </source>
</evidence>
<comment type="caution">
    <text evidence="2">The sequence shown here is derived from an EMBL/GenBank/DDBJ whole genome shotgun (WGS) entry which is preliminary data.</text>
</comment>
<proteinExistence type="predicted"/>
<keyword evidence="1" id="KW-0472">Membrane</keyword>
<feature type="transmembrane region" description="Helical" evidence="1">
    <location>
        <begin position="169"/>
        <end position="193"/>
    </location>
</feature>
<feature type="transmembrane region" description="Helical" evidence="1">
    <location>
        <begin position="214"/>
        <end position="233"/>
    </location>
</feature>
<keyword evidence="1" id="KW-1133">Transmembrane helix</keyword>
<dbReference type="RefSeq" id="WP_011185777.1">
    <property type="nucleotide sequence ID" value="NZ_LNZG01000046.1"/>
</dbReference>
<evidence type="ECO:0008006" key="4">
    <source>
        <dbReference type="Google" id="ProtNLM"/>
    </source>
</evidence>
<dbReference type="OMA" id="LACARIP"/>